<comment type="similarity">
    <text evidence="1">Belongs to the LysR transcriptional regulatory family.</text>
</comment>
<evidence type="ECO:0000313" key="6">
    <source>
        <dbReference type="EMBL" id="SKA62732.1"/>
    </source>
</evidence>
<dbReference type="Proteomes" id="UP000189733">
    <property type="component" value="Unassembled WGS sequence"/>
</dbReference>
<dbReference type="InterPro" id="IPR036390">
    <property type="entry name" value="WH_DNA-bd_sf"/>
</dbReference>
<dbReference type="EMBL" id="FUYA01000001">
    <property type="protein sequence ID" value="SKA62732.1"/>
    <property type="molecule type" value="Genomic_DNA"/>
</dbReference>
<dbReference type="PANTHER" id="PTHR30126">
    <property type="entry name" value="HTH-TYPE TRANSCRIPTIONAL REGULATOR"/>
    <property type="match status" value="1"/>
</dbReference>
<dbReference type="GO" id="GO:0000976">
    <property type="term" value="F:transcription cis-regulatory region binding"/>
    <property type="evidence" value="ECO:0007669"/>
    <property type="project" value="TreeGrafter"/>
</dbReference>
<dbReference type="SUPFAM" id="SSF53850">
    <property type="entry name" value="Periplasmic binding protein-like II"/>
    <property type="match status" value="1"/>
</dbReference>
<dbReference type="STRING" id="1121442.SAMN02745702_00014"/>
<dbReference type="Gene3D" id="3.40.190.290">
    <property type="match status" value="1"/>
</dbReference>
<organism evidence="6 7">
    <name type="scientific">Desulfobaculum bizertense DSM 18034</name>
    <dbReference type="NCBI Taxonomy" id="1121442"/>
    <lineage>
        <taxon>Bacteria</taxon>
        <taxon>Pseudomonadati</taxon>
        <taxon>Thermodesulfobacteriota</taxon>
        <taxon>Desulfovibrionia</taxon>
        <taxon>Desulfovibrionales</taxon>
        <taxon>Desulfovibrionaceae</taxon>
        <taxon>Desulfobaculum</taxon>
    </lineage>
</organism>
<evidence type="ECO:0000256" key="3">
    <source>
        <dbReference type="ARBA" id="ARBA00023125"/>
    </source>
</evidence>
<dbReference type="SUPFAM" id="SSF46785">
    <property type="entry name" value="Winged helix' DNA-binding domain"/>
    <property type="match status" value="1"/>
</dbReference>
<dbReference type="AlphaFoldDB" id="A0A1T4VCP8"/>
<dbReference type="CDD" id="cd05466">
    <property type="entry name" value="PBP2_LTTR_substrate"/>
    <property type="match status" value="1"/>
</dbReference>
<name>A0A1T4VCP8_9BACT</name>
<evidence type="ECO:0000259" key="5">
    <source>
        <dbReference type="PROSITE" id="PS50931"/>
    </source>
</evidence>
<dbReference type="GO" id="GO:0003700">
    <property type="term" value="F:DNA-binding transcription factor activity"/>
    <property type="evidence" value="ECO:0007669"/>
    <property type="project" value="InterPro"/>
</dbReference>
<dbReference type="InterPro" id="IPR036388">
    <property type="entry name" value="WH-like_DNA-bd_sf"/>
</dbReference>
<keyword evidence="3 6" id="KW-0238">DNA-binding</keyword>
<keyword evidence="7" id="KW-1185">Reference proteome</keyword>
<keyword evidence="4" id="KW-0804">Transcription</keyword>
<sequence length="293" mass="32359">MDLHLDQLRAFVTASEQGSFSAAARKLGRAQSAVSTAIQNLEIDLGIDLFDRSGKFPHLTEAGEALLQDARQILERGQDMQERAHSLASGFESRVTIATDEMAPPRMLERVLRSFSTAFPRVELECLFAAFSDVGELVSSGRAQMGLVTPLRSGAPQGVNFRLMLNIEFAVVAAPEHPLARQGMVSLENLSEYREIIPTNRGGERMEETSIIGRSIWLAENYFIVRSMVESGVGWAFLPQQLAQESLQAGRIVELPLSFKGAQVTTPLYLLWPRGRRLGPAASWLLSELEKSM</sequence>
<proteinExistence type="inferred from homology"/>
<feature type="domain" description="HTH lysR-type" evidence="5">
    <location>
        <begin position="1"/>
        <end position="60"/>
    </location>
</feature>
<dbReference type="OrthoDB" id="196624at2"/>
<dbReference type="Pfam" id="PF03466">
    <property type="entry name" value="LysR_substrate"/>
    <property type="match status" value="1"/>
</dbReference>
<dbReference type="InterPro" id="IPR000847">
    <property type="entry name" value="LysR_HTH_N"/>
</dbReference>
<evidence type="ECO:0000256" key="4">
    <source>
        <dbReference type="ARBA" id="ARBA00023163"/>
    </source>
</evidence>
<dbReference type="InterPro" id="IPR005119">
    <property type="entry name" value="LysR_subst-bd"/>
</dbReference>
<dbReference type="PANTHER" id="PTHR30126:SF91">
    <property type="entry name" value="LYSR FAMILY TRANSCRIPTIONAL REGULATOR"/>
    <property type="match status" value="1"/>
</dbReference>
<gene>
    <name evidence="6" type="ORF">SAMN02745702_00014</name>
</gene>
<dbReference type="FunFam" id="1.10.10.10:FF:000001">
    <property type="entry name" value="LysR family transcriptional regulator"/>
    <property type="match status" value="1"/>
</dbReference>
<evidence type="ECO:0000256" key="2">
    <source>
        <dbReference type="ARBA" id="ARBA00023015"/>
    </source>
</evidence>
<dbReference type="PRINTS" id="PR00039">
    <property type="entry name" value="HTHLYSR"/>
</dbReference>
<dbReference type="Gene3D" id="1.10.10.10">
    <property type="entry name" value="Winged helix-like DNA-binding domain superfamily/Winged helix DNA-binding domain"/>
    <property type="match status" value="1"/>
</dbReference>
<keyword evidence="2" id="KW-0805">Transcription regulation</keyword>
<dbReference type="RefSeq" id="WP_078683352.1">
    <property type="nucleotide sequence ID" value="NZ_FUYA01000001.1"/>
</dbReference>
<evidence type="ECO:0000313" key="7">
    <source>
        <dbReference type="Proteomes" id="UP000189733"/>
    </source>
</evidence>
<reference evidence="6 7" key="1">
    <citation type="submission" date="2017-02" db="EMBL/GenBank/DDBJ databases">
        <authorList>
            <person name="Peterson S.W."/>
        </authorList>
    </citation>
    <scope>NUCLEOTIDE SEQUENCE [LARGE SCALE GENOMIC DNA]</scope>
    <source>
        <strain evidence="6 7">DSM 18034</strain>
    </source>
</reference>
<dbReference type="PROSITE" id="PS50931">
    <property type="entry name" value="HTH_LYSR"/>
    <property type="match status" value="1"/>
</dbReference>
<protein>
    <submittedName>
        <fullName evidence="6">DNA-binding transcriptional regulator, LysR family</fullName>
    </submittedName>
</protein>
<dbReference type="Pfam" id="PF00126">
    <property type="entry name" value="HTH_1"/>
    <property type="match status" value="1"/>
</dbReference>
<accession>A0A1T4VCP8</accession>
<evidence type="ECO:0000256" key="1">
    <source>
        <dbReference type="ARBA" id="ARBA00009437"/>
    </source>
</evidence>